<gene>
    <name evidence="3" type="primary">PLESTBF000701</name>
    <name evidence="3" type="ORF">PLESTB_001429700</name>
</gene>
<keyword evidence="2" id="KW-1133">Transmembrane helix</keyword>
<reference evidence="3 4" key="1">
    <citation type="journal article" date="2023" name="Commun. Biol.">
        <title>Reorganization of the ancestral sex-determining regions during the evolution of trioecy in Pleodorina starrii.</title>
        <authorList>
            <person name="Takahashi K."/>
            <person name="Suzuki S."/>
            <person name="Kawai-Toyooka H."/>
            <person name="Yamamoto K."/>
            <person name="Hamaji T."/>
            <person name="Ootsuki R."/>
            <person name="Yamaguchi H."/>
            <person name="Kawachi M."/>
            <person name="Higashiyama T."/>
            <person name="Nozaki H."/>
        </authorList>
    </citation>
    <scope>NUCLEOTIDE SEQUENCE [LARGE SCALE GENOMIC DNA]</scope>
    <source>
        <strain evidence="3 4">NIES-4479</strain>
    </source>
</reference>
<sequence length="342" mass="34704">MPGVDLSDLCPDGKNSQAFARESPCHDSRLSAFGSQLRFVAARADLDVAVLRGRHGPCMWLLQRTLLPGEWLGVASFPLAVDQELAANDASPPPGGAGGTAAGPAAPVVTTAAEVPMVNTGVLSKNSATGLRGIASINTGMPNSSGGVVLSGSGSGGDTLLLAGIYTGTVYHLDDASSHPSTDCSGGSSTSTSASGRSSGSSNTSPAHIERDPKALTPWWQTQSLLRKVDRAAFSAAICSGSGRATHTCSCHSAGDVVKIDTLLLCAMLRRLSSADFTTSPAAAATASAARVSVPGVHSTLGSRSMWAGDVLLLPLLLPLALVLVLLPPLQSVLGWLLASSK</sequence>
<comment type="caution">
    <text evidence="3">The sequence shown here is derived from an EMBL/GenBank/DDBJ whole genome shotgun (WGS) entry which is preliminary data.</text>
</comment>
<keyword evidence="2" id="KW-0812">Transmembrane</keyword>
<proteinExistence type="predicted"/>
<feature type="transmembrane region" description="Helical" evidence="2">
    <location>
        <begin position="312"/>
        <end position="339"/>
    </location>
</feature>
<evidence type="ECO:0000256" key="2">
    <source>
        <dbReference type="SAM" id="Phobius"/>
    </source>
</evidence>
<dbReference type="EMBL" id="BRXU01000025">
    <property type="protein sequence ID" value="GLC58983.1"/>
    <property type="molecule type" value="Genomic_DNA"/>
</dbReference>
<dbReference type="Proteomes" id="UP001165080">
    <property type="component" value="Unassembled WGS sequence"/>
</dbReference>
<evidence type="ECO:0000256" key="1">
    <source>
        <dbReference type="SAM" id="MobiDB-lite"/>
    </source>
</evidence>
<feature type="compositionally biased region" description="Low complexity" evidence="1">
    <location>
        <begin position="181"/>
        <end position="205"/>
    </location>
</feature>
<organism evidence="3 4">
    <name type="scientific">Pleodorina starrii</name>
    <dbReference type="NCBI Taxonomy" id="330485"/>
    <lineage>
        <taxon>Eukaryota</taxon>
        <taxon>Viridiplantae</taxon>
        <taxon>Chlorophyta</taxon>
        <taxon>core chlorophytes</taxon>
        <taxon>Chlorophyceae</taxon>
        <taxon>CS clade</taxon>
        <taxon>Chlamydomonadales</taxon>
        <taxon>Volvocaceae</taxon>
        <taxon>Pleodorina</taxon>
    </lineage>
</organism>
<feature type="region of interest" description="Disordered" evidence="1">
    <location>
        <begin position="177"/>
        <end position="214"/>
    </location>
</feature>
<evidence type="ECO:0000313" key="3">
    <source>
        <dbReference type="EMBL" id="GLC58983.1"/>
    </source>
</evidence>
<keyword evidence="2" id="KW-0472">Membrane</keyword>
<dbReference type="AlphaFoldDB" id="A0A9W6BVS6"/>
<evidence type="ECO:0000313" key="4">
    <source>
        <dbReference type="Proteomes" id="UP001165080"/>
    </source>
</evidence>
<keyword evidence="4" id="KW-1185">Reference proteome</keyword>
<accession>A0A9W6BVS6</accession>
<name>A0A9W6BVS6_9CHLO</name>
<protein>
    <submittedName>
        <fullName evidence="3">Uncharacterized protein</fullName>
    </submittedName>
</protein>